<evidence type="ECO:0000259" key="8">
    <source>
        <dbReference type="Pfam" id="PF06429"/>
    </source>
</evidence>
<organism evidence="9 10">
    <name type="scientific">Aminipila terrae</name>
    <dbReference type="NCBI Taxonomy" id="2697030"/>
    <lineage>
        <taxon>Bacteria</taxon>
        <taxon>Bacillati</taxon>
        <taxon>Bacillota</taxon>
        <taxon>Clostridia</taxon>
        <taxon>Peptostreptococcales</taxon>
        <taxon>Anaerovoracaceae</taxon>
        <taxon>Aminipila</taxon>
    </lineage>
</organism>
<keyword evidence="9" id="KW-0282">Flagellum</keyword>
<evidence type="ECO:0000256" key="1">
    <source>
        <dbReference type="ARBA" id="ARBA00004117"/>
    </source>
</evidence>
<evidence type="ECO:0000256" key="5">
    <source>
        <dbReference type="ARBA" id="ARBA00025933"/>
    </source>
</evidence>
<evidence type="ECO:0000256" key="6">
    <source>
        <dbReference type="RuleBase" id="RU362062"/>
    </source>
</evidence>
<dbReference type="PANTHER" id="PTHR30435:SF2">
    <property type="entry name" value="FLAGELLAR BASAL-BODY ROD PROTEIN FLGC"/>
    <property type="match status" value="1"/>
</dbReference>
<dbReference type="NCBIfam" id="TIGR01395">
    <property type="entry name" value="FlgC"/>
    <property type="match status" value="1"/>
</dbReference>
<dbReference type="GO" id="GO:0030694">
    <property type="term" value="C:bacterial-type flagellum basal body, rod"/>
    <property type="evidence" value="ECO:0007669"/>
    <property type="project" value="UniProtKB-UniRule"/>
</dbReference>
<dbReference type="Proteomes" id="UP000463883">
    <property type="component" value="Chromosome"/>
</dbReference>
<dbReference type="Pfam" id="PF00460">
    <property type="entry name" value="Flg_bb_rod"/>
    <property type="match status" value="1"/>
</dbReference>
<evidence type="ECO:0000256" key="3">
    <source>
        <dbReference type="ARBA" id="ARBA00017941"/>
    </source>
</evidence>
<protein>
    <recommendedName>
        <fullName evidence="3 6">Flagellar basal-body rod protein FlgC</fullName>
    </recommendedName>
</protein>
<evidence type="ECO:0000259" key="7">
    <source>
        <dbReference type="Pfam" id="PF00460"/>
    </source>
</evidence>
<sequence>MSFLNSMNISASALTAQRQRLDIISENVANIDTTRTEAGGPYRRKMVVFEDKAGDVSFKDSLNNAILEKDSSGRMVRRDYSPGVRVSNIVQDQSDFKTEYNPENPDADQNGYVKLPNVNMLEETIDSMSATRSYQANVTVLNAVKLMAQKALDIGK</sequence>
<proteinExistence type="inferred from homology"/>
<dbReference type="InterPro" id="IPR010930">
    <property type="entry name" value="Flg_bb/hook_C_dom"/>
</dbReference>
<comment type="subcellular location">
    <subcellularLocation>
        <location evidence="1 6">Bacterial flagellum basal body</location>
    </subcellularLocation>
</comment>
<dbReference type="PANTHER" id="PTHR30435">
    <property type="entry name" value="FLAGELLAR PROTEIN"/>
    <property type="match status" value="1"/>
</dbReference>
<feature type="domain" description="Flagellar basal-body/hook protein C-terminal" evidence="8">
    <location>
        <begin position="109"/>
        <end position="153"/>
    </location>
</feature>
<keyword evidence="9" id="KW-0966">Cell projection</keyword>
<dbReference type="Pfam" id="PF06429">
    <property type="entry name" value="Flg_bbr_C"/>
    <property type="match status" value="1"/>
</dbReference>
<evidence type="ECO:0000256" key="4">
    <source>
        <dbReference type="ARBA" id="ARBA00023143"/>
    </source>
</evidence>
<dbReference type="KEGG" id="amic:Ami3637_05850"/>
<reference evidence="9 10" key="1">
    <citation type="submission" date="2020-01" db="EMBL/GenBank/DDBJ databases">
        <title>Genomic analysis of Aminipila sp. CBA3637.</title>
        <authorList>
            <person name="Kim Y.B."/>
            <person name="Roh S.W."/>
        </authorList>
    </citation>
    <scope>NUCLEOTIDE SEQUENCE [LARGE SCALE GENOMIC DNA]</scope>
    <source>
        <strain evidence="9 10">CBA3637</strain>
    </source>
</reference>
<gene>
    <name evidence="9" type="primary">flgC</name>
    <name evidence="9" type="ORF">Ami3637_05850</name>
</gene>
<keyword evidence="10" id="KW-1185">Reference proteome</keyword>
<accession>A0A6P1MBH4</accession>
<keyword evidence="9" id="KW-0969">Cilium</keyword>
<keyword evidence="4 6" id="KW-0975">Bacterial flagellum</keyword>
<evidence type="ECO:0000256" key="2">
    <source>
        <dbReference type="ARBA" id="ARBA00009677"/>
    </source>
</evidence>
<dbReference type="PROSITE" id="PS00588">
    <property type="entry name" value="FLAGELLA_BB_ROD"/>
    <property type="match status" value="1"/>
</dbReference>
<evidence type="ECO:0000313" key="10">
    <source>
        <dbReference type="Proteomes" id="UP000463883"/>
    </source>
</evidence>
<comment type="subunit">
    <text evidence="5 6">The basal body constitutes a major portion of the flagellar organelle and consists of four rings (L,P,S, and M) mounted on a central rod. The rod consists of about 26 subunits of FlgG in the distal portion, and FlgB, FlgC and FlgF are thought to build up the proximal portion of the rod with about 6 subunits each.</text>
</comment>
<dbReference type="GO" id="GO:0071978">
    <property type="term" value="P:bacterial-type flagellum-dependent swarming motility"/>
    <property type="evidence" value="ECO:0007669"/>
    <property type="project" value="TreeGrafter"/>
</dbReference>
<comment type="similarity">
    <text evidence="2">Belongs to the flagella basal body rod proteins family.</text>
</comment>
<feature type="domain" description="Flagellar basal body rod protein N-terminal" evidence="7">
    <location>
        <begin position="7"/>
        <end position="35"/>
    </location>
</feature>
<dbReference type="InterPro" id="IPR006299">
    <property type="entry name" value="FlgC"/>
</dbReference>
<dbReference type="AlphaFoldDB" id="A0A6P1MBH4"/>
<dbReference type="EMBL" id="CP047591">
    <property type="protein sequence ID" value="QHI71980.1"/>
    <property type="molecule type" value="Genomic_DNA"/>
</dbReference>
<evidence type="ECO:0000313" key="9">
    <source>
        <dbReference type="EMBL" id="QHI71980.1"/>
    </source>
</evidence>
<name>A0A6P1MBH4_9FIRM</name>
<dbReference type="InterPro" id="IPR001444">
    <property type="entry name" value="Flag_bb_rod_N"/>
</dbReference>
<dbReference type="InterPro" id="IPR019776">
    <property type="entry name" value="Flagellar_basal_body_rod_CS"/>
</dbReference>